<keyword evidence="3" id="KW-1185">Reference proteome</keyword>
<evidence type="ECO:0000313" key="2">
    <source>
        <dbReference type="EMBL" id="VBB17832.1"/>
    </source>
</evidence>
<dbReference type="Proteomes" id="UP000594342">
    <property type="component" value="Unassembled WGS sequence"/>
</dbReference>
<comment type="caution">
    <text evidence="2">The sequence shown here is derived from an EMBL/GenBank/DDBJ whole genome shotgun (WGS) entry which is preliminary data.</text>
</comment>
<evidence type="ECO:0000313" key="3">
    <source>
        <dbReference type="Proteomes" id="UP000594342"/>
    </source>
</evidence>
<protein>
    <submittedName>
        <fullName evidence="2">Uncharacterized protein</fullName>
    </submittedName>
</protein>
<proteinExistence type="predicted"/>
<sequence>MTSKQTKSVPKGKAKKQEDDDLSSQPTQPVRASSSSQVKADSSSRASQKGVKDDLESDITNLKKTLTIPVSDDTLDQLEGEIDRLNDTSNLSEKVKLHASLVSHTKQLEATIDSMVDMIDQVDIDAACEEIKKNKNASESTDVSDNVANLDKLLSGMKNEEVMQIKILYMKKIIDTIARCREACEQNKLVISKCN</sequence>
<accession>A0A5K0U8V0</accession>
<feature type="region of interest" description="Disordered" evidence="1">
    <location>
        <begin position="1"/>
        <end position="55"/>
    </location>
</feature>
<feature type="compositionally biased region" description="Low complexity" evidence="1">
    <location>
        <begin position="32"/>
        <end position="47"/>
    </location>
</feature>
<dbReference type="EMBL" id="UPSH01000001">
    <property type="protein sequence ID" value="VBB17832.1"/>
    <property type="molecule type" value="Genomic_DNA"/>
</dbReference>
<organism evidence="2 3">
    <name type="scientific">Yasminevirus sp. GU-2018</name>
    <dbReference type="NCBI Taxonomy" id="2420051"/>
    <lineage>
        <taxon>Viruses</taxon>
        <taxon>Varidnaviria</taxon>
        <taxon>Bamfordvirae</taxon>
        <taxon>Nucleocytoviricota</taxon>
        <taxon>Megaviricetes</taxon>
        <taxon>Imitervirales</taxon>
        <taxon>Mimiviridae</taxon>
        <taxon>Klosneuvirinae</taxon>
        <taxon>Yasminevirus</taxon>
        <taxon>Yasminevirus saudimassiliense</taxon>
    </lineage>
</organism>
<evidence type="ECO:0000256" key="1">
    <source>
        <dbReference type="SAM" id="MobiDB-lite"/>
    </source>
</evidence>
<reference evidence="2 3" key="1">
    <citation type="submission" date="2018-10" db="EMBL/GenBank/DDBJ databases">
        <authorList>
            <consortium name="IHU Genomes"/>
        </authorList>
    </citation>
    <scope>NUCLEOTIDE SEQUENCE [LARGE SCALE GENOMIC DNA]</scope>
    <source>
        <strain evidence="2 3">A1</strain>
    </source>
</reference>
<gene>
    <name evidence="2" type="ORF">YASMINEVIRUS_295</name>
</gene>
<name>A0A5K0U8V0_9VIRU</name>